<proteinExistence type="predicted"/>
<feature type="domain" description="THUMP" evidence="1">
    <location>
        <begin position="177"/>
        <end position="271"/>
    </location>
</feature>
<evidence type="ECO:0000313" key="2">
    <source>
        <dbReference type="EnsemblPlants" id="Kaladp0067s0004.1.v1.1"/>
    </source>
</evidence>
<dbReference type="Pfam" id="PF02926">
    <property type="entry name" value="THUMP"/>
    <property type="match status" value="1"/>
</dbReference>
<dbReference type="Proteomes" id="UP000594263">
    <property type="component" value="Unplaced"/>
</dbReference>
<dbReference type="CDD" id="cd11717">
    <property type="entry name" value="THUMP_THUMPD1_like"/>
    <property type="match status" value="1"/>
</dbReference>
<organism evidence="2 3">
    <name type="scientific">Kalanchoe fedtschenkoi</name>
    <name type="common">Lavender scallops</name>
    <name type="synonym">South American air plant</name>
    <dbReference type="NCBI Taxonomy" id="63787"/>
    <lineage>
        <taxon>Eukaryota</taxon>
        <taxon>Viridiplantae</taxon>
        <taxon>Streptophyta</taxon>
        <taxon>Embryophyta</taxon>
        <taxon>Tracheophyta</taxon>
        <taxon>Spermatophyta</taxon>
        <taxon>Magnoliopsida</taxon>
        <taxon>eudicotyledons</taxon>
        <taxon>Gunneridae</taxon>
        <taxon>Pentapetalae</taxon>
        <taxon>Saxifragales</taxon>
        <taxon>Crassulaceae</taxon>
        <taxon>Kalanchoe</taxon>
    </lineage>
</organism>
<evidence type="ECO:0000259" key="1">
    <source>
        <dbReference type="Pfam" id="PF02926"/>
    </source>
</evidence>
<sequence>MMRPWEQHSNVIIIPRFDYNAPSSLLRHSHTGFLITCPIKREKSATKEAMSILEKFFGSLNTTNAAGSLDVCFRTQEMVGEYTTTEMSSINSEDAADELLKSYPSNQKVSQENGNTVRLSLVKLTRSGLLLFIFPSDISMDTTDIVSNIMESLGNGSLKTPRWCHRIFPIQATCNLNEKELRAVVLKLVHEFVKDEKQKLVRPIKYAVGFNRRGVGEKELKASKHSNDSSIGALLDRNKCFEIAGSAVKDVIPDSVVDLNNPELSIIVELLPLSGVTNGSPVVAVSVLPSIFVVTKPKLCIKALLSASKMTDTAL</sequence>
<accession>A0A7N1A269</accession>
<dbReference type="EnsemblPlants" id="Kaladp0067s0004.1.v1.1">
    <property type="protein sequence ID" value="Kaladp0067s0004.1.v1.1"/>
    <property type="gene ID" value="Kaladp0067s0004.v1.1"/>
</dbReference>
<name>A0A7N1A269_KALFE</name>
<keyword evidence="3" id="KW-1185">Reference proteome</keyword>
<dbReference type="GO" id="GO:0006400">
    <property type="term" value="P:tRNA modification"/>
    <property type="evidence" value="ECO:0007669"/>
    <property type="project" value="InterPro"/>
</dbReference>
<dbReference type="SUPFAM" id="SSF143437">
    <property type="entry name" value="THUMP domain-like"/>
    <property type="match status" value="1"/>
</dbReference>
<dbReference type="PANTHER" id="PTHR13452">
    <property type="entry name" value="THUMP DOMAIN CONTAINING PROTEIN 1-RELATED"/>
    <property type="match status" value="1"/>
</dbReference>
<dbReference type="InterPro" id="IPR004114">
    <property type="entry name" value="THUMP_dom"/>
</dbReference>
<dbReference type="AlphaFoldDB" id="A0A7N1A269"/>
<protein>
    <recommendedName>
        <fullName evidence="1">THUMP domain-containing protein</fullName>
    </recommendedName>
</protein>
<dbReference type="InterPro" id="IPR040183">
    <property type="entry name" value="THUMPD1-like"/>
</dbReference>
<reference evidence="2" key="1">
    <citation type="submission" date="2021-01" db="UniProtKB">
        <authorList>
            <consortium name="EnsemblPlants"/>
        </authorList>
    </citation>
    <scope>IDENTIFICATION</scope>
</reference>
<dbReference type="PANTHER" id="PTHR13452:SF13">
    <property type="entry name" value="OS02G0672400 PROTEIN"/>
    <property type="match status" value="1"/>
</dbReference>
<dbReference type="OMA" id="QPIKFAV"/>
<dbReference type="Gramene" id="Kaladp0067s0004.1.v1.1">
    <property type="protein sequence ID" value="Kaladp0067s0004.1.v1.1"/>
    <property type="gene ID" value="Kaladp0067s0004.v1.1"/>
</dbReference>
<evidence type="ECO:0000313" key="3">
    <source>
        <dbReference type="Proteomes" id="UP000594263"/>
    </source>
</evidence>
<dbReference type="GO" id="GO:0003723">
    <property type="term" value="F:RNA binding"/>
    <property type="evidence" value="ECO:0007669"/>
    <property type="project" value="InterPro"/>
</dbReference>